<dbReference type="AlphaFoldDB" id="A0A7J7KGL1"/>
<sequence>MYNLYSSCWVKYNLMDICIQYTPHYLMCKSQQEPLPQRYMITWYPGMNDDEEMSDTEYIDSVSVSPHVSDIDGDNRVSREENRDSISSSTHTPTPSTSGMVIIDIRRKVCQTHTCNLC</sequence>
<dbReference type="EMBL" id="VXIV02000580">
    <property type="protein sequence ID" value="KAF6037385.1"/>
    <property type="molecule type" value="Genomic_DNA"/>
</dbReference>
<dbReference type="Proteomes" id="UP000593567">
    <property type="component" value="Unassembled WGS sequence"/>
</dbReference>
<feature type="compositionally biased region" description="Low complexity" evidence="1">
    <location>
        <begin position="85"/>
        <end position="98"/>
    </location>
</feature>
<proteinExistence type="predicted"/>
<accession>A0A7J7KGL1</accession>
<feature type="compositionally biased region" description="Basic and acidic residues" evidence="1">
    <location>
        <begin position="69"/>
        <end position="84"/>
    </location>
</feature>
<evidence type="ECO:0000313" key="3">
    <source>
        <dbReference type="Proteomes" id="UP000593567"/>
    </source>
</evidence>
<evidence type="ECO:0000313" key="2">
    <source>
        <dbReference type="EMBL" id="KAF6037385.1"/>
    </source>
</evidence>
<keyword evidence="3" id="KW-1185">Reference proteome</keyword>
<organism evidence="2 3">
    <name type="scientific">Bugula neritina</name>
    <name type="common">Brown bryozoan</name>
    <name type="synonym">Sertularia neritina</name>
    <dbReference type="NCBI Taxonomy" id="10212"/>
    <lineage>
        <taxon>Eukaryota</taxon>
        <taxon>Metazoa</taxon>
        <taxon>Spiralia</taxon>
        <taxon>Lophotrochozoa</taxon>
        <taxon>Bryozoa</taxon>
        <taxon>Gymnolaemata</taxon>
        <taxon>Cheilostomatida</taxon>
        <taxon>Flustrina</taxon>
        <taxon>Buguloidea</taxon>
        <taxon>Bugulidae</taxon>
        <taxon>Bugula</taxon>
    </lineage>
</organism>
<gene>
    <name evidence="2" type="ORF">EB796_004299</name>
</gene>
<feature type="region of interest" description="Disordered" evidence="1">
    <location>
        <begin position="63"/>
        <end position="98"/>
    </location>
</feature>
<comment type="caution">
    <text evidence="2">The sequence shown here is derived from an EMBL/GenBank/DDBJ whole genome shotgun (WGS) entry which is preliminary data.</text>
</comment>
<reference evidence="2" key="1">
    <citation type="submission" date="2020-06" db="EMBL/GenBank/DDBJ databases">
        <title>Draft genome of Bugula neritina, a colonial animal packing powerful symbionts and potential medicines.</title>
        <authorList>
            <person name="Rayko M."/>
        </authorList>
    </citation>
    <scope>NUCLEOTIDE SEQUENCE [LARGE SCALE GENOMIC DNA]</scope>
    <source>
        <strain evidence="2">Kwan_BN1</strain>
    </source>
</reference>
<name>A0A7J7KGL1_BUGNE</name>
<protein>
    <submittedName>
        <fullName evidence="2">Uncharacterized protein</fullName>
    </submittedName>
</protein>
<evidence type="ECO:0000256" key="1">
    <source>
        <dbReference type="SAM" id="MobiDB-lite"/>
    </source>
</evidence>